<evidence type="ECO:0008006" key="7">
    <source>
        <dbReference type="Google" id="ProtNLM"/>
    </source>
</evidence>
<dbReference type="InterPro" id="IPR049708">
    <property type="entry name" value="PP0621-like"/>
</dbReference>
<reference evidence="4 6" key="2">
    <citation type="submission" date="2019-07" db="EMBL/GenBank/DDBJ databases">
        <title>Tepidimonas ignava SPS-1037 draft genome.</title>
        <authorList>
            <person name="Da Costa M.S."/>
            <person name="Froufe H.J.C."/>
            <person name="Egas C."/>
            <person name="Albuquerque L."/>
        </authorList>
    </citation>
    <scope>NUCLEOTIDE SEQUENCE [LARGE SCALE GENOMIC DNA]</scope>
    <source>
        <strain evidence="4 6">SPS-1037</strain>
    </source>
</reference>
<evidence type="ECO:0000256" key="1">
    <source>
        <dbReference type="SAM" id="MobiDB-lite"/>
    </source>
</evidence>
<keyword evidence="2" id="KW-0812">Transmembrane</keyword>
<gene>
    <name evidence="3" type="ORF">EDC36_11623</name>
    <name evidence="4" type="ORF">Tigna_02227</name>
</gene>
<organism evidence="3 5">
    <name type="scientific">Tepidimonas ignava</name>
    <dbReference type="NCBI Taxonomy" id="114249"/>
    <lineage>
        <taxon>Bacteria</taxon>
        <taxon>Pseudomonadati</taxon>
        <taxon>Pseudomonadota</taxon>
        <taxon>Betaproteobacteria</taxon>
        <taxon>Burkholderiales</taxon>
        <taxon>Tepidimonas</taxon>
    </lineage>
</organism>
<evidence type="ECO:0000256" key="2">
    <source>
        <dbReference type="SAM" id="Phobius"/>
    </source>
</evidence>
<dbReference type="OrthoDB" id="9814432at2"/>
<feature type="region of interest" description="Disordered" evidence="1">
    <location>
        <begin position="25"/>
        <end position="44"/>
    </location>
</feature>
<evidence type="ECO:0000313" key="5">
    <source>
        <dbReference type="Proteomes" id="UP000295536"/>
    </source>
</evidence>
<reference evidence="3 5" key="1">
    <citation type="submission" date="2019-03" db="EMBL/GenBank/DDBJ databases">
        <title>Genomic Encyclopedia of Type Strains, Phase IV (KMG-IV): sequencing the most valuable type-strain genomes for metagenomic binning, comparative biology and taxonomic classification.</title>
        <authorList>
            <person name="Goeker M."/>
        </authorList>
    </citation>
    <scope>NUCLEOTIDE SEQUENCE [LARGE SCALE GENOMIC DNA]</scope>
    <source>
        <strain evidence="3 5">DSM 12034</strain>
    </source>
</reference>
<keyword evidence="2" id="KW-0472">Membrane</keyword>
<name>A0A4V2UVB3_9BURK</name>
<keyword evidence="2" id="KW-1133">Transmembrane helix</keyword>
<dbReference type="NCBIfam" id="NF041023">
    <property type="entry name" value="PP0621_fam"/>
    <property type="match status" value="1"/>
</dbReference>
<evidence type="ECO:0000313" key="4">
    <source>
        <dbReference type="EMBL" id="TSE19334.1"/>
    </source>
</evidence>
<evidence type="ECO:0000313" key="3">
    <source>
        <dbReference type="EMBL" id="TCS95187.1"/>
    </source>
</evidence>
<comment type="caution">
    <text evidence="3">The sequence shown here is derived from an EMBL/GenBank/DDBJ whole genome shotgun (WGS) entry which is preliminary data.</text>
</comment>
<sequence length="82" mass="9137">MQGLLKWLLVIAVVVLGWAWWRQQRVPRPPRPTPGKAPATPSHLPEPMLRCRHCGTHVPASDAVRGALGPYCSDEHRRLAEG</sequence>
<protein>
    <recommendedName>
        <fullName evidence="7">MYND finger</fullName>
    </recommendedName>
</protein>
<dbReference type="AlphaFoldDB" id="A0A4V2UVB3"/>
<dbReference type="RefSeq" id="WP_132963389.1">
    <property type="nucleotide sequence ID" value="NZ_DAIPFN010000022.1"/>
</dbReference>
<dbReference type="EMBL" id="VJNC01000017">
    <property type="protein sequence ID" value="TSE19334.1"/>
    <property type="molecule type" value="Genomic_DNA"/>
</dbReference>
<keyword evidence="6" id="KW-1185">Reference proteome</keyword>
<evidence type="ECO:0000313" key="6">
    <source>
        <dbReference type="Proteomes" id="UP000315577"/>
    </source>
</evidence>
<dbReference type="Proteomes" id="UP000295536">
    <property type="component" value="Unassembled WGS sequence"/>
</dbReference>
<accession>A0A4V2UVB3</accession>
<proteinExistence type="predicted"/>
<dbReference type="Proteomes" id="UP000315577">
    <property type="component" value="Unassembled WGS sequence"/>
</dbReference>
<feature type="transmembrane region" description="Helical" evidence="2">
    <location>
        <begin position="6"/>
        <end position="21"/>
    </location>
</feature>
<dbReference type="EMBL" id="SMAH01000016">
    <property type="protein sequence ID" value="TCS95187.1"/>
    <property type="molecule type" value="Genomic_DNA"/>
</dbReference>